<dbReference type="CDD" id="cd02612">
    <property type="entry name" value="HAD_PGPPase"/>
    <property type="match status" value="1"/>
</dbReference>
<keyword evidence="3" id="KW-0460">Magnesium</keyword>
<evidence type="ECO:0000313" key="5">
    <source>
        <dbReference type="Proteomes" id="UP000017133"/>
    </source>
</evidence>
<dbReference type="SUPFAM" id="SSF56784">
    <property type="entry name" value="HAD-like"/>
    <property type="match status" value="1"/>
</dbReference>
<dbReference type="PANTHER" id="PTHR43344">
    <property type="entry name" value="PHOSPHOSERINE PHOSPHATASE"/>
    <property type="match status" value="1"/>
</dbReference>
<organism evidence="4 5">
    <name type="scientific">Photorhabdus temperata J3</name>
    <dbReference type="NCBI Taxonomy" id="1389415"/>
    <lineage>
        <taxon>Bacteria</taxon>
        <taxon>Pseudomonadati</taxon>
        <taxon>Pseudomonadota</taxon>
        <taxon>Gammaproteobacteria</taxon>
        <taxon>Enterobacterales</taxon>
        <taxon>Morganellaceae</taxon>
        <taxon>Photorhabdus</taxon>
    </lineage>
</organism>
<accession>U7QZA5</accession>
<dbReference type="NCBIfam" id="TIGR01488">
    <property type="entry name" value="HAD-SF-IB"/>
    <property type="match status" value="1"/>
</dbReference>
<dbReference type="InterPro" id="IPR023214">
    <property type="entry name" value="HAD_sf"/>
</dbReference>
<dbReference type="RefSeq" id="WP_023045533.1">
    <property type="nucleotide sequence ID" value="NZ_AXDT01000172.1"/>
</dbReference>
<reference evidence="4 5" key="1">
    <citation type="submission" date="2013-10" db="EMBL/GenBank/DDBJ databases">
        <title>Whole Genome Shotgun Sequence of Photorhabdus temperata J3.</title>
        <authorList>
            <person name="Park G.-S."/>
            <person name="Hong S.-J."/>
            <person name="Shin J.-H."/>
        </authorList>
    </citation>
    <scope>NUCLEOTIDE SEQUENCE [LARGE SCALE GENOMIC DNA]</scope>
    <source>
        <strain evidence="4 5">J3</strain>
    </source>
</reference>
<dbReference type="InterPro" id="IPR036412">
    <property type="entry name" value="HAD-like_sf"/>
</dbReference>
<evidence type="ECO:0000313" key="4">
    <source>
        <dbReference type="EMBL" id="ERT11801.1"/>
    </source>
</evidence>
<keyword evidence="5" id="KW-1185">Reference proteome</keyword>
<dbReference type="Gene3D" id="1.20.1440.100">
    <property type="entry name" value="SG protein - dephosphorylation function"/>
    <property type="match status" value="1"/>
</dbReference>
<dbReference type="AlphaFoldDB" id="U7QZA5"/>
<dbReference type="InterPro" id="IPR050582">
    <property type="entry name" value="HAD-like_SerB"/>
</dbReference>
<dbReference type="PANTHER" id="PTHR43344:SF13">
    <property type="entry name" value="PHOSPHATASE RV3661-RELATED"/>
    <property type="match status" value="1"/>
</dbReference>
<comment type="caution">
    <text evidence="4">The sequence shown here is derived from an EMBL/GenBank/DDBJ whole genome shotgun (WGS) entry which is preliminary data.</text>
</comment>
<evidence type="ECO:0000256" key="1">
    <source>
        <dbReference type="ARBA" id="ARBA00022723"/>
    </source>
</evidence>
<dbReference type="NCBIfam" id="TIGR01490">
    <property type="entry name" value="HAD-SF-IB-hyp1"/>
    <property type="match status" value="1"/>
</dbReference>
<dbReference type="GO" id="GO:0016787">
    <property type="term" value="F:hydrolase activity"/>
    <property type="evidence" value="ECO:0007669"/>
    <property type="project" value="UniProtKB-KW"/>
</dbReference>
<dbReference type="PATRIC" id="fig|1389415.4.peg.3511"/>
<proteinExistence type="predicted"/>
<name>U7QZA5_PHOTE</name>
<dbReference type="EMBL" id="AXDT01000172">
    <property type="protein sequence ID" value="ERT11801.1"/>
    <property type="molecule type" value="Genomic_DNA"/>
</dbReference>
<dbReference type="InterPro" id="IPR006385">
    <property type="entry name" value="HAD_hydro_SerB1"/>
</dbReference>
<sequence length="221" mass="25332">MPQLLAVFDLDDTLISGDSSAIWTEFLWEKGIITDPSFIEADEKMMADYNAGMLNMNDYLAFSLQTLHQVPQEQVDTWLTEFVAERIRPRFYPQAKALLEEYQQQQQVPVIIISATVSFIVKKIAAEFGIHTALGIDMVVENSCYTGKIDGIATFREGKVKRMKQWLEQQNSHPETIRFYSDSINDLPMCQFADEVITVNADTRLQAEAEQHGWKQLTWSL</sequence>
<keyword evidence="1" id="KW-0479">Metal-binding</keyword>
<keyword evidence="2 4" id="KW-0378">Hydrolase</keyword>
<dbReference type="Proteomes" id="UP000017133">
    <property type="component" value="Unassembled WGS sequence"/>
</dbReference>
<evidence type="ECO:0000256" key="3">
    <source>
        <dbReference type="ARBA" id="ARBA00022842"/>
    </source>
</evidence>
<evidence type="ECO:0000256" key="2">
    <source>
        <dbReference type="ARBA" id="ARBA00022801"/>
    </source>
</evidence>
<dbReference type="Gene3D" id="3.40.50.1000">
    <property type="entry name" value="HAD superfamily/HAD-like"/>
    <property type="match status" value="1"/>
</dbReference>
<dbReference type="Pfam" id="PF12710">
    <property type="entry name" value="HAD"/>
    <property type="match status" value="1"/>
</dbReference>
<dbReference type="GO" id="GO:0046872">
    <property type="term" value="F:metal ion binding"/>
    <property type="evidence" value="ECO:0007669"/>
    <property type="project" value="UniProtKB-KW"/>
</dbReference>
<gene>
    <name evidence="4" type="ORF">O185_17580</name>
</gene>
<protein>
    <submittedName>
        <fullName evidence="4">HAD family hydrolase</fullName>
    </submittedName>
</protein>